<evidence type="ECO:0000313" key="1">
    <source>
        <dbReference type="EMBL" id="VFK79921.1"/>
    </source>
</evidence>
<gene>
    <name evidence="1" type="ORF">BECKSD772D_GA0070982_10742</name>
</gene>
<protein>
    <submittedName>
        <fullName evidence="1">Uncharacterized protein</fullName>
    </submittedName>
</protein>
<accession>A0A451BNN6</accession>
<organism evidence="1">
    <name type="scientific">Candidatus Kentrum sp. SD</name>
    <dbReference type="NCBI Taxonomy" id="2126332"/>
    <lineage>
        <taxon>Bacteria</taxon>
        <taxon>Pseudomonadati</taxon>
        <taxon>Pseudomonadota</taxon>
        <taxon>Gammaproteobacteria</taxon>
        <taxon>Candidatus Kentrum</taxon>
    </lineage>
</organism>
<dbReference type="AlphaFoldDB" id="A0A451BNN6"/>
<name>A0A451BNN6_9GAMM</name>
<proteinExistence type="predicted"/>
<reference evidence="1" key="1">
    <citation type="submission" date="2019-02" db="EMBL/GenBank/DDBJ databases">
        <authorList>
            <person name="Gruber-Vodicka R. H."/>
            <person name="Seah K. B. B."/>
        </authorList>
    </citation>
    <scope>NUCLEOTIDE SEQUENCE</scope>
    <source>
        <strain evidence="1">BECK_S127</strain>
    </source>
</reference>
<sequence>MTIFLLPNRREGAPLPGSTSFQFECIPCACSITESRRFRNHARPSGSLGASG</sequence>
<dbReference type="EMBL" id="CAADHB010000074">
    <property type="protein sequence ID" value="VFK79921.1"/>
    <property type="molecule type" value="Genomic_DNA"/>
</dbReference>